<dbReference type="Proteomes" id="UP001158598">
    <property type="component" value="Chromosome"/>
</dbReference>
<gene>
    <name evidence="1" type="ORF">MCNOR_0098</name>
</gene>
<dbReference type="SUPFAM" id="SSF47240">
    <property type="entry name" value="Ferritin-like"/>
    <property type="match status" value="1"/>
</dbReference>
<protein>
    <recommendedName>
        <fullName evidence="3">Ferritin-like domain-containing protein</fullName>
    </recommendedName>
</protein>
<dbReference type="AlphaFoldDB" id="A0AA35UME1"/>
<name>A0AA35UME1_METCP</name>
<proteinExistence type="predicted"/>
<dbReference type="EMBL" id="OX458332">
    <property type="protein sequence ID" value="CAI8721441.1"/>
    <property type="molecule type" value="Genomic_DNA"/>
</dbReference>
<evidence type="ECO:0008006" key="3">
    <source>
        <dbReference type="Google" id="ProtNLM"/>
    </source>
</evidence>
<organism evidence="1 2">
    <name type="scientific">Methylococcus capsulatus</name>
    <dbReference type="NCBI Taxonomy" id="414"/>
    <lineage>
        <taxon>Bacteria</taxon>
        <taxon>Pseudomonadati</taxon>
        <taxon>Pseudomonadota</taxon>
        <taxon>Gammaproteobacteria</taxon>
        <taxon>Methylococcales</taxon>
        <taxon>Methylococcaceae</taxon>
        <taxon>Methylococcus</taxon>
    </lineage>
</organism>
<evidence type="ECO:0000313" key="1">
    <source>
        <dbReference type="EMBL" id="CAI8721441.1"/>
    </source>
</evidence>
<accession>A0AA35UME1</accession>
<evidence type="ECO:0000313" key="2">
    <source>
        <dbReference type="Proteomes" id="UP001158598"/>
    </source>
</evidence>
<sequence>MATGKPKAGSAEHRELFCRSFIDSHLQFEPERLAWPELDPDMLQRLREVPFWQEVLYTEMRAIRIIEAFAPTIPDPLVREAMELMAEEERRHERLVRHLIARYGIVIEARDIPPLPSDIERTFIDFGYGECVDSFLGFGFFRLARESGFLPPEMFDVLEILMGEEVRHVLFFVNWMAWHQARRGRGAAAWRGPASAWYYARAVAALVGVALRNARHQGNGREFSATQAAGLMPGFTVGGLLEACLEENRRRLDGYGRDLLRPLFLPALARFALRLTGRRIRGDMRDEGSLMRRVWTALRG</sequence>
<dbReference type="RefSeq" id="WP_017364978.1">
    <property type="nucleotide sequence ID" value="NZ_OX458332.1"/>
</dbReference>
<dbReference type="InterPro" id="IPR009078">
    <property type="entry name" value="Ferritin-like_SF"/>
</dbReference>
<reference evidence="1" key="1">
    <citation type="submission" date="2023-03" db="EMBL/GenBank/DDBJ databases">
        <authorList>
            <person name="Pearce D."/>
        </authorList>
    </citation>
    <scope>NUCLEOTIDE SEQUENCE</scope>
    <source>
        <strain evidence="1">Mc</strain>
    </source>
</reference>